<dbReference type="Gene3D" id="1.10.10.10">
    <property type="entry name" value="Winged helix-like DNA-binding domain superfamily/Winged helix DNA-binding domain"/>
    <property type="match status" value="1"/>
</dbReference>
<keyword evidence="3" id="KW-0238">DNA-binding</keyword>
<dbReference type="SUPFAM" id="SSF46785">
    <property type="entry name" value="Winged helix' DNA-binding domain"/>
    <property type="match status" value="1"/>
</dbReference>
<dbReference type="InterPro" id="IPR036390">
    <property type="entry name" value="WH_DNA-bd_sf"/>
</dbReference>
<name>A0A838CUW0_9BACI</name>
<keyword evidence="7" id="KW-1185">Reference proteome</keyword>
<gene>
    <name evidence="6" type="ORF">H0266_12400</name>
</gene>
<dbReference type="SUPFAM" id="SSF53850">
    <property type="entry name" value="Periplasmic binding protein-like II"/>
    <property type="match status" value="1"/>
</dbReference>
<dbReference type="EMBL" id="JACEFG010000002">
    <property type="protein sequence ID" value="MBA2175693.1"/>
    <property type="molecule type" value="Genomic_DNA"/>
</dbReference>
<dbReference type="PANTHER" id="PTHR30126">
    <property type="entry name" value="HTH-TYPE TRANSCRIPTIONAL REGULATOR"/>
    <property type="match status" value="1"/>
</dbReference>
<dbReference type="PROSITE" id="PS50931">
    <property type="entry name" value="HTH_LYSR"/>
    <property type="match status" value="1"/>
</dbReference>
<dbReference type="RefSeq" id="WP_181472688.1">
    <property type="nucleotide sequence ID" value="NZ_JACEFG010000002.1"/>
</dbReference>
<feature type="domain" description="HTH lysR-type" evidence="5">
    <location>
        <begin position="1"/>
        <end position="58"/>
    </location>
</feature>
<protein>
    <submittedName>
        <fullName evidence="6">LysR family transcriptional regulator</fullName>
    </submittedName>
</protein>
<organism evidence="6 7">
    <name type="scientific">Halobacillus locisalis</name>
    <dbReference type="NCBI Taxonomy" id="220753"/>
    <lineage>
        <taxon>Bacteria</taxon>
        <taxon>Bacillati</taxon>
        <taxon>Bacillota</taxon>
        <taxon>Bacilli</taxon>
        <taxon>Bacillales</taxon>
        <taxon>Bacillaceae</taxon>
        <taxon>Halobacillus</taxon>
    </lineage>
</organism>
<evidence type="ECO:0000256" key="4">
    <source>
        <dbReference type="ARBA" id="ARBA00023163"/>
    </source>
</evidence>
<comment type="similarity">
    <text evidence="1">Belongs to the LysR transcriptional regulatory family.</text>
</comment>
<dbReference type="PANTHER" id="PTHR30126:SF100">
    <property type="entry name" value="LYSR-FAMILY TRANSCRIPTIONAL REGULATOR"/>
    <property type="match status" value="1"/>
</dbReference>
<dbReference type="AlphaFoldDB" id="A0A838CUW0"/>
<dbReference type="Gene3D" id="3.40.190.290">
    <property type="match status" value="1"/>
</dbReference>
<reference evidence="6 7" key="1">
    <citation type="journal article" date="2004" name="Extremophiles">
        <title>Halobacillus locisalis sp. nov., a halophilic bacterium isolated from a marine solar saltern of the Yellow Sea in Korea.</title>
        <authorList>
            <person name="Yoon J.H."/>
            <person name="Kang K.H."/>
            <person name="Oh T.K."/>
            <person name="Park Y.H."/>
        </authorList>
    </citation>
    <scope>NUCLEOTIDE SEQUENCE [LARGE SCALE GENOMIC DNA]</scope>
    <source>
        <strain evidence="6 7">KCTC 3788</strain>
    </source>
</reference>
<evidence type="ECO:0000256" key="3">
    <source>
        <dbReference type="ARBA" id="ARBA00023125"/>
    </source>
</evidence>
<keyword evidence="4" id="KW-0804">Transcription</keyword>
<dbReference type="CDD" id="cd05466">
    <property type="entry name" value="PBP2_LTTR_substrate"/>
    <property type="match status" value="1"/>
</dbReference>
<evidence type="ECO:0000313" key="7">
    <source>
        <dbReference type="Proteomes" id="UP000571017"/>
    </source>
</evidence>
<dbReference type="Proteomes" id="UP000571017">
    <property type="component" value="Unassembled WGS sequence"/>
</dbReference>
<accession>A0A838CUW0</accession>
<sequence length="294" mass="33726">MDTSYFYTFKEVVKWGSYTKAGEELGYAQSSVTAQMRKLEQYYQIKLFERVGQKMCLTQSGEELFYYVQTMIDLLEEAKDKVSQEVQMRGTLRIGTVESLAAYYITNAIKVFKTENPDLRIKLESGLCPNLKSGILEGQYDVAILLDHPLHHPHLNTVPLKKENMVFVSSPAHSFSKKERLDIEWLKDETLIFTEKGCTYRESLESLLKGQHIQPRSTLSFTSLEAIKQCVVDELGIAMLPAMAVQEELKSGKLISLNFDVDLHLHVQLVYQQKKWLSPSIQRFIDLLEEGKSI</sequence>
<evidence type="ECO:0000313" key="6">
    <source>
        <dbReference type="EMBL" id="MBA2175693.1"/>
    </source>
</evidence>
<dbReference type="GO" id="GO:0000976">
    <property type="term" value="F:transcription cis-regulatory region binding"/>
    <property type="evidence" value="ECO:0007669"/>
    <property type="project" value="TreeGrafter"/>
</dbReference>
<comment type="caution">
    <text evidence="6">The sequence shown here is derived from an EMBL/GenBank/DDBJ whole genome shotgun (WGS) entry which is preliminary data.</text>
</comment>
<dbReference type="InterPro" id="IPR005119">
    <property type="entry name" value="LysR_subst-bd"/>
</dbReference>
<dbReference type="GO" id="GO:0003700">
    <property type="term" value="F:DNA-binding transcription factor activity"/>
    <property type="evidence" value="ECO:0007669"/>
    <property type="project" value="InterPro"/>
</dbReference>
<evidence type="ECO:0000256" key="1">
    <source>
        <dbReference type="ARBA" id="ARBA00009437"/>
    </source>
</evidence>
<dbReference type="InterPro" id="IPR036388">
    <property type="entry name" value="WH-like_DNA-bd_sf"/>
</dbReference>
<keyword evidence="2" id="KW-0805">Transcription regulation</keyword>
<proteinExistence type="inferred from homology"/>
<evidence type="ECO:0000256" key="2">
    <source>
        <dbReference type="ARBA" id="ARBA00023015"/>
    </source>
</evidence>
<dbReference type="InterPro" id="IPR000847">
    <property type="entry name" value="LysR_HTH_N"/>
</dbReference>
<dbReference type="PRINTS" id="PR00039">
    <property type="entry name" value="HTHLYSR"/>
</dbReference>
<dbReference type="Pfam" id="PF03466">
    <property type="entry name" value="LysR_substrate"/>
    <property type="match status" value="1"/>
</dbReference>
<evidence type="ECO:0000259" key="5">
    <source>
        <dbReference type="PROSITE" id="PS50931"/>
    </source>
</evidence>
<dbReference type="Pfam" id="PF00126">
    <property type="entry name" value="HTH_1"/>
    <property type="match status" value="1"/>
</dbReference>